<keyword evidence="4 6" id="KW-0067">ATP-binding</keyword>
<proteinExistence type="inferred from homology"/>
<dbReference type="SUPFAM" id="SSF52540">
    <property type="entry name" value="P-loop containing nucleoside triphosphate hydrolases"/>
    <property type="match status" value="1"/>
</dbReference>
<organism evidence="6 7">
    <name type="scientific">Methanoculleus frigidifontis</name>
    <dbReference type="NCBI Taxonomy" id="2584085"/>
    <lineage>
        <taxon>Archaea</taxon>
        <taxon>Methanobacteriati</taxon>
        <taxon>Methanobacteriota</taxon>
        <taxon>Stenosarchaea group</taxon>
        <taxon>Methanomicrobia</taxon>
        <taxon>Methanomicrobiales</taxon>
        <taxon>Methanomicrobiaceae</taxon>
        <taxon>Methanoculleus</taxon>
    </lineage>
</organism>
<dbReference type="RefSeq" id="WP_301664151.1">
    <property type="nucleotide sequence ID" value="NZ_VCYH01000005.1"/>
</dbReference>
<dbReference type="PANTHER" id="PTHR43335">
    <property type="entry name" value="ABC TRANSPORTER, ATP-BINDING PROTEIN"/>
    <property type="match status" value="1"/>
</dbReference>
<dbReference type="PROSITE" id="PS00211">
    <property type="entry name" value="ABC_TRANSPORTER_1"/>
    <property type="match status" value="1"/>
</dbReference>
<accession>A0ABT8MAQ9</accession>
<dbReference type="InterPro" id="IPR027417">
    <property type="entry name" value="P-loop_NTPase"/>
</dbReference>
<reference evidence="6" key="1">
    <citation type="submission" date="2019-05" db="EMBL/GenBank/DDBJ databases">
        <title>Methanoculleus sp. FWC-SCC1, a methanogenic archaeon isolated from deep marine cold seep.</title>
        <authorList>
            <person name="Chen Y.-W."/>
            <person name="Chen S.-C."/>
            <person name="Teng N.-H."/>
            <person name="Lai M.-C."/>
        </authorList>
    </citation>
    <scope>NUCLEOTIDE SEQUENCE</scope>
    <source>
        <strain evidence="6">FWC-SCC1</strain>
    </source>
</reference>
<dbReference type="Pfam" id="PF00005">
    <property type="entry name" value="ABC_tran"/>
    <property type="match status" value="1"/>
</dbReference>
<name>A0ABT8MAQ9_9EURY</name>
<dbReference type="InterPro" id="IPR003593">
    <property type="entry name" value="AAA+_ATPase"/>
</dbReference>
<comment type="caution">
    <text evidence="6">The sequence shown here is derived from an EMBL/GenBank/DDBJ whole genome shotgun (WGS) entry which is preliminary data.</text>
</comment>
<evidence type="ECO:0000259" key="5">
    <source>
        <dbReference type="PROSITE" id="PS50893"/>
    </source>
</evidence>
<feature type="domain" description="ABC transporter" evidence="5">
    <location>
        <begin position="4"/>
        <end position="232"/>
    </location>
</feature>
<dbReference type="CDD" id="cd03230">
    <property type="entry name" value="ABC_DR_subfamily_A"/>
    <property type="match status" value="1"/>
</dbReference>
<dbReference type="PANTHER" id="PTHR43335:SF4">
    <property type="entry name" value="ABC TRANSPORTER, ATP-BINDING PROTEIN"/>
    <property type="match status" value="1"/>
</dbReference>
<sequence>MAVIAVENLAKSFNGSPVIEDISFQVSGGEVFGFLGPNGAGKTTTIRIVLGLLQPTAGTARVMGSDLGRNDALRRSVGVLLENNGLYGRLSAYDNLRYYADIYRVADPDTRIRDLLDLVDLTEFAESPIGNFSVGMQRKMGLARAIIHDPAILFLDEPTSGLDPEAQRLVRDLILDLSREKNRTVFLNSHNLDEVQRICTNVAILQQGRIRAYDSVEHLRASEQTPVYLLTLADPAAAERACTLVRGVEGVGSCSVDGDVVTVSLDGAAAPRMLRELVRAGVDLIEARRVTRSLEDVYLDVVHRSGGEV</sequence>
<dbReference type="Proteomes" id="UP001168338">
    <property type="component" value="Unassembled WGS sequence"/>
</dbReference>
<evidence type="ECO:0000313" key="7">
    <source>
        <dbReference type="Proteomes" id="UP001168338"/>
    </source>
</evidence>
<protein>
    <submittedName>
        <fullName evidence="6">ABC transporter ATP-binding protein</fullName>
    </submittedName>
</protein>
<dbReference type="GO" id="GO:0005524">
    <property type="term" value="F:ATP binding"/>
    <property type="evidence" value="ECO:0007669"/>
    <property type="project" value="UniProtKB-KW"/>
</dbReference>
<dbReference type="EMBL" id="VCYH01000005">
    <property type="protein sequence ID" value="MDN7025020.1"/>
    <property type="molecule type" value="Genomic_DNA"/>
</dbReference>
<dbReference type="InterPro" id="IPR003439">
    <property type="entry name" value="ABC_transporter-like_ATP-bd"/>
</dbReference>
<evidence type="ECO:0000256" key="1">
    <source>
        <dbReference type="ARBA" id="ARBA00005417"/>
    </source>
</evidence>
<dbReference type="InterPro" id="IPR017871">
    <property type="entry name" value="ABC_transporter-like_CS"/>
</dbReference>
<keyword evidence="7" id="KW-1185">Reference proteome</keyword>
<dbReference type="PROSITE" id="PS50893">
    <property type="entry name" value="ABC_TRANSPORTER_2"/>
    <property type="match status" value="1"/>
</dbReference>
<dbReference type="SMART" id="SM00382">
    <property type="entry name" value="AAA"/>
    <property type="match status" value="1"/>
</dbReference>
<keyword evidence="2" id="KW-0813">Transport</keyword>
<dbReference type="Gene3D" id="3.40.50.300">
    <property type="entry name" value="P-loop containing nucleotide triphosphate hydrolases"/>
    <property type="match status" value="1"/>
</dbReference>
<evidence type="ECO:0000256" key="3">
    <source>
        <dbReference type="ARBA" id="ARBA00022741"/>
    </source>
</evidence>
<evidence type="ECO:0000256" key="4">
    <source>
        <dbReference type="ARBA" id="ARBA00022840"/>
    </source>
</evidence>
<comment type="similarity">
    <text evidence="1">Belongs to the ABC transporter superfamily.</text>
</comment>
<evidence type="ECO:0000256" key="2">
    <source>
        <dbReference type="ARBA" id="ARBA00022448"/>
    </source>
</evidence>
<evidence type="ECO:0000313" key="6">
    <source>
        <dbReference type="EMBL" id="MDN7025020.1"/>
    </source>
</evidence>
<keyword evidence="3" id="KW-0547">Nucleotide-binding</keyword>
<gene>
    <name evidence="6" type="ORF">FGU65_08990</name>
</gene>